<keyword evidence="2" id="KW-0812">Transmembrane</keyword>
<feature type="compositionally biased region" description="Low complexity" evidence="1">
    <location>
        <begin position="142"/>
        <end position="155"/>
    </location>
</feature>
<keyword evidence="4" id="KW-1185">Reference proteome</keyword>
<name>W6MFE2_9ASCO</name>
<feature type="region of interest" description="Disordered" evidence="1">
    <location>
        <begin position="75"/>
        <end position="155"/>
    </location>
</feature>
<feature type="transmembrane region" description="Helical" evidence="2">
    <location>
        <begin position="6"/>
        <end position="28"/>
    </location>
</feature>
<evidence type="ECO:0000313" key="3">
    <source>
        <dbReference type="EMBL" id="CDK24276.1"/>
    </source>
</evidence>
<accession>W6MFE2</accession>
<dbReference type="RefSeq" id="XP_022456293.1">
    <property type="nucleotide sequence ID" value="XM_022604756.1"/>
</dbReference>
<keyword evidence="2" id="KW-0472">Membrane</keyword>
<dbReference type="GeneID" id="34517681"/>
<gene>
    <name evidence="3" type="ORF">KUCA_T00000236001</name>
</gene>
<dbReference type="AlphaFoldDB" id="W6MFE2"/>
<protein>
    <submittedName>
        <fullName evidence="3">Uncharacterized protein</fullName>
    </submittedName>
</protein>
<evidence type="ECO:0000256" key="2">
    <source>
        <dbReference type="SAM" id="Phobius"/>
    </source>
</evidence>
<dbReference type="EMBL" id="HG793125">
    <property type="protein sequence ID" value="CDK24276.1"/>
    <property type="molecule type" value="Genomic_DNA"/>
</dbReference>
<organism evidence="3 4">
    <name type="scientific">Kuraishia capsulata CBS 1993</name>
    <dbReference type="NCBI Taxonomy" id="1382522"/>
    <lineage>
        <taxon>Eukaryota</taxon>
        <taxon>Fungi</taxon>
        <taxon>Dikarya</taxon>
        <taxon>Ascomycota</taxon>
        <taxon>Saccharomycotina</taxon>
        <taxon>Pichiomycetes</taxon>
        <taxon>Pichiales</taxon>
        <taxon>Pichiaceae</taxon>
        <taxon>Kuraishia</taxon>
    </lineage>
</organism>
<dbReference type="HOGENOM" id="CLU_1695754_0_0_1"/>
<reference evidence="3" key="1">
    <citation type="submission" date="2013-12" db="EMBL/GenBank/DDBJ databases">
        <authorList>
            <person name="Genoscope - CEA"/>
        </authorList>
    </citation>
    <scope>NUCLEOTIDE SEQUENCE</scope>
    <source>
        <strain evidence="3">CBS 1993</strain>
    </source>
</reference>
<proteinExistence type="predicted"/>
<evidence type="ECO:0000256" key="1">
    <source>
        <dbReference type="SAM" id="MobiDB-lite"/>
    </source>
</evidence>
<dbReference type="Proteomes" id="UP000019384">
    <property type="component" value="Unassembled WGS sequence"/>
</dbReference>
<evidence type="ECO:0000313" key="4">
    <source>
        <dbReference type="Proteomes" id="UP000019384"/>
    </source>
</evidence>
<keyword evidence="2" id="KW-1133">Transmembrane helix</keyword>
<reference evidence="3" key="2">
    <citation type="submission" date="2014-02" db="EMBL/GenBank/DDBJ databases">
        <title>Complete DNA sequence of /Kuraishia capsulata/ illustrates novel genomic features among budding yeasts (/Saccharomycotina/).</title>
        <authorList>
            <person name="Morales L."/>
            <person name="Noel B."/>
            <person name="Porcel B."/>
            <person name="Marcet-Houben M."/>
            <person name="Hullo M-F."/>
            <person name="Sacerdot C."/>
            <person name="Tekaia F."/>
            <person name="Leh-Louis V."/>
            <person name="Despons L."/>
            <person name="Khanna V."/>
            <person name="Aury J-M."/>
            <person name="Barbe V."/>
            <person name="Couloux A."/>
            <person name="Labadie K."/>
            <person name="Pelletier E."/>
            <person name="Souciet J-L."/>
            <person name="Boekhout T."/>
            <person name="Gabaldon T."/>
            <person name="Wincker P."/>
            <person name="Dujon B."/>
        </authorList>
    </citation>
    <scope>NUCLEOTIDE SEQUENCE</scope>
    <source>
        <strain evidence="3">CBS 1993</strain>
    </source>
</reference>
<sequence length="155" mass="16482">MAGPVLLGLSHPILLGALGGFAVATAIIKREAILEFVEDIAYKVVDAAEKRKARQKAQMVSINYGSSYKALEWDRDQDETADPTANTSAIAGDDILEWVSSSQNMRHRHSYDPETSDGPSTPSESDAEEGDSAGSRTAAANSISSLSIISPSELD</sequence>